<dbReference type="PANTHER" id="PTHR30419:SF8">
    <property type="entry name" value="NITROGEN ASSIMILATION TRANSCRIPTIONAL ACTIVATOR-RELATED"/>
    <property type="match status" value="1"/>
</dbReference>
<dbReference type="Pfam" id="PF00126">
    <property type="entry name" value="HTH_1"/>
    <property type="match status" value="1"/>
</dbReference>
<dbReference type="GO" id="GO:0003677">
    <property type="term" value="F:DNA binding"/>
    <property type="evidence" value="ECO:0007669"/>
    <property type="project" value="UniProtKB-KW"/>
</dbReference>
<evidence type="ECO:0000313" key="7">
    <source>
        <dbReference type="Proteomes" id="UP000261231"/>
    </source>
</evidence>
<dbReference type="Gene3D" id="3.40.190.290">
    <property type="match status" value="1"/>
</dbReference>
<protein>
    <submittedName>
        <fullName evidence="6">LysR family transcriptional regulator</fullName>
    </submittedName>
</protein>
<dbReference type="InterPro" id="IPR000847">
    <property type="entry name" value="LysR_HTH_N"/>
</dbReference>
<dbReference type="PANTHER" id="PTHR30419">
    <property type="entry name" value="HTH-TYPE TRANSCRIPTIONAL REGULATOR YBHD"/>
    <property type="match status" value="1"/>
</dbReference>
<dbReference type="Proteomes" id="UP000261231">
    <property type="component" value="Unassembled WGS sequence"/>
</dbReference>
<reference evidence="6 7" key="1">
    <citation type="submission" date="2018-08" db="EMBL/GenBank/DDBJ databases">
        <title>A genome reference for cultivated species of the human gut microbiota.</title>
        <authorList>
            <person name="Zou Y."/>
            <person name="Xue W."/>
            <person name="Luo G."/>
        </authorList>
    </citation>
    <scope>NUCLEOTIDE SEQUENCE [LARGE SCALE GENOMIC DNA]</scope>
    <source>
        <strain evidence="6 7">AM28-39</strain>
    </source>
</reference>
<keyword evidence="4" id="KW-0804">Transcription</keyword>
<dbReference type="SUPFAM" id="SSF53850">
    <property type="entry name" value="Periplasmic binding protein-like II"/>
    <property type="match status" value="1"/>
</dbReference>
<dbReference type="EMBL" id="QVFD01000004">
    <property type="protein sequence ID" value="RGC48766.1"/>
    <property type="molecule type" value="Genomic_DNA"/>
</dbReference>
<dbReference type="GO" id="GO:0005829">
    <property type="term" value="C:cytosol"/>
    <property type="evidence" value="ECO:0007669"/>
    <property type="project" value="TreeGrafter"/>
</dbReference>
<proteinExistence type="inferred from homology"/>
<dbReference type="PRINTS" id="PR00039">
    <property type="entry name" value="HTHLYSR"/>
</dbReference>
<dbReference type="InterPro" id="IPR005119">
    <property type="entry name" value="LysR_subst-bd"/>
</dbReference>
<gene>
    <name evidence="6" type="ORF">DW747_05715</name>
</gene>
<evidence type="ECO:0000256" key="2">
    <source>
        <dbReference type="ARBA" id="ARBA00023015"/>
    </source>
</evidence>
<keyword evidence="3" id="KW-0238">DNA-binding</keyword>
<keyword evidence="2" id="KW-0805">Transcription regulation</keyword>
<feature type="domain" description="HTH lysR-type" evidence="5">
    <location>
        <begin position="15"/>
        <end position="72"/>
    </location>
</feature>
<dbReference type="Pfam" id="PF03466">
    <property type="entry name" value="LysR_substrate"/>
    <property type="match status" value="1"/>
</dbReference>
<dbReference type="AlphaFoldDB" id="A0A3E2XNZ2"/>
<evidence type="ECO:0000256" key="4">
    <source>
        <dbReference type="ARBA" id="ARBA00023163"/>
    </source>
</evidence>
<evidence type="ECO:0000259" key="5">
    <source>
        <dbReference type="PROSITE" id="PS50931"/>
    </source>
</evidence>
<name>A0A3E2XNZ2_9FIRM</name>
<comment type="caution">
    <text evidence="6">The sequence shown here is derived from an EMBL/GenBank/DDBJ whole genome shotgun (WGS) entry which is preliminary data.</text>
</comment>
<dbReference type="PROSITE" id="PS50931">
    <property type="entry name" value="HTH_LYSR"/>
    <property type="match status" value="1"/>
</dbReference>
<dbReference type="InterPro" id="IPR036390">
    <property type="entry name" value="WH_DNA-bd_sf"/>
</dbReference>
<dbReference type="Gene3D" id="1.10.10.10">
    <property type="entry name" value="Winged helix-like DNA-binding domain superfamily/Winged helix DNA-binding domain"/>
    <property type="match status" value="1"/>
</dbReference>
<dbReference type="SUPFAM" id="SSF46785">
    <property type="entry name" value="Winged helix' DNA-binding domain"/>
    <property type="match status" value="1"/>
</dbReference>
<dbReference type="InterPro" id="IPR050950">
    <property type="entry name" value="HTH-type_LysR_regulators"/>
</dbReference>
<organism evidence="6 7">
    <name type="scientific">Coprococcus catus</name>
    <dbReference type="NCBI Taxonomy" id="116085"/>
    <lineage>
        <taxon>Bacteria</taxon>
        <taxon>Bacillati</taxon>
        <taxon>Bacillota</taxon>
        <taxon>Clostridia</taxon>
        <taxon>Lachnospirales</taxon>
        <taxon>Lachnospiraceae</taxon>
        <taxon>Coprococcus</taxon>
    </lineage>
</organism>
<keyword evidence="7" id="KW-1185">Reference proteome</keyword>
<evidence type="ECO:0000256" key="3">
    <source>
        <dbReference type="ARBA" id="ARBA00023125"/>
    </source>
</evidence>
<dbReference type="FunFam" id="1.10.10.10:FF:000001">
    <property type="entry name" value="LysR family transcriptional regulator"/>
    <property type="match status" value="1"/>
</dbReference>
<evidence type="ECO:0000313" key="6">
    <source>
        <dbReference type="EMBL" id="RGC48766.1"/>
    </source>
</evidence>
<evidence type="ECO:0000256" key="1">
    <source>
        <dbReference type="ARBA" id="ARBA00009437"/>
    </source>
</evidence>
<accession>A0A3E2XNZ2</accession>
<dbReference type="InterPro" id="IPR036388">
    <property type="entry name" value="WH-like_DNA-bd_sf"/>
</dbReference>
<sequence length="315" mass="36376">MLFLHIHYERNQATMNLKHLSYFVDISKRESFTKAADDIYVSQSALSKSVKSLEQELNVTLIDRTSKSFNLTEEGKILFSEGEKLLQYIDESQNEIIEKICKSRRRLRIGVPPVASTVYFSHLLYRFMKKYPDIDLKMSEVGANIVQTQVNSGSIDIGIVVLPMLNTENYNVIPAMTADNALIVNKDHPLASREEVSFKELEHEDFLILDGTYMLHDSIIRNCEIAGFYPHITTESSQWDFLAEMVAYNQGISILPVPIMKRFSSSEKIKMIRLKEPELPWNIGMIFKKDKLITEQMKVFIQFVLDNKDNVKDYT</sequence>
<dbReference type="GO" id="GO:0003700">
    <property type="term" value="F:DNA-binding transcription factor activity"/>
    <property type="evidence" value="ECO:0007669"/>
    <property type="project" value="InterPro"/>
</dbReference>
<comment type="similarity">
    <text evidence="1">Belongs to the LysR transcriptional regulatory family.</text>
</comment>